<dbReference type="RefSeq" id="WP_317047074.1">
    <property type="nucleotide sequence ID" value="NZ_QGGQ01000010.1"/>
</dbReference>
<comment type="caution">
    <text evidence="1">The sequence shown here is derived from an EMBL/GenBank/DDBJ whole genome shotgun (WGS) entry which is preliminary data.</text>
</comment>
<gene>
    <name evidence="1" type="ORF">LX92_03437</name>
</gene>
<evidence type="ECO:0000313" key="1">
    <source>
        <dbReference type="EMBL" id="PWK21658.1"/>
    </source>
</evidence>
<organism evidence="1 2">
    <name type="scientific">Maribacter polysiphoniae</name>
    <dbReference type="NCBI Taxonomy" id="429344"/>
    <lineage>
        <taxon>Bacteria</taxon>
        <taxon>Pseudomonadati</taxon>
        <taxon>Bacteroidota</taxon>
        <taxon>Flavobacteriia</taxon>
        <taxon>Flavobacteriales</taxon>
        <taxon>Flavobacteriaceae</taxon>
        <taxon>Maribacter</taxon>
    </lineage>
</organism>
<accession>A0A316DW29</accession>
<feature type="non-terminal residue" evidence="1">
    <location>
        <position position="1"/>
    </location>
</feature>
<name>A0A316DW29_9FLAO</name>
<evidence type="ECO:0000313" key="2">
    <source>
        <dbReference type="Proteomes" id="UP000245667"/>
    </source>
</evidence>
<protein>
    <submittedName>
        <fullName evidence="1">RHS repeat-associated protein</fullName>
    </submittedName>
</protein>
<dbReference type="InterPro" id="IPR022385">
    <property type="entry name" value="Rhs_assc_core"/>
</dbReference>
<sequence length="480" mass="53841">YTYDSGNKLLKVDDNTTSNLKDEGFKDGANTTTEYTYDTNGNMKTDANKGITGITYNHLNLPTQVTLNSGNISYIYDATGVKLKKTVSTGTTTEYAGNYIYEGGVLQFFNHTEGYVEPNGSSWDYVYQYKDHLGNIRLSYSDDNNNGSIATNEIREENNYYPFGLEHKGYNNVINGTEHPYTYNGKEKQEELGLNWMDYGARNYDAALGRWMNIDNLAEQYKTSSPYHYAGNNPVLNYDIDGNEFTDAAWEWVNKLIADVNSRQERNNEKIADKQAQLAEGGLSKGKTRRLNRQIGRLQGNNADLENVRGEVATLAASDQIYDVVEDSGGTERDLIGNSSTTNSTSFNFGNGNVEITVSSGTGLDLFAHELKHAYQFEIGEISFGPKRPDFIFGIDKQDELAGYQRGALFGGTNITSTKDLGDSYDILPNGSSNFNSIKWIRQALQYPTAAEQQKRLKQVATSFRHAFRVNNKTYYKKKK</sequence>
<reference evidence="1 2" key="1">
    <citation type="submission" date="2018-05" db="EMBL/GenBank/DDBJ databases">
        <title>Genomic Encyclopedia of Archaeal and Bacterial Type Strains, Phase II (KMG-II): from individual species to whole genera.</title>
        <authorList>
            <person name="Goeker M."/>
        </authorList>
    </citation>
    <scope>NUCLEOTIDE SEQUENCE [LARGE SCALE GENOMIC DNA]</scope>
    <source>
        <strain evidence="1 2">DSM 23514</strain>
    </source>
</reference>
<dbReference type="NCBIfam" id="TIGR03696">
    <property type="entry name" value="Rhs_assc_core"/>
    <property type="match status" value="1"/>
</dbReference>
<proteinExistence type="predicted"/>
<dbReference type="Proteomes" id="UP000245667">
    <property type="component" value="Unassembled WGS sequence"/>
</dbReference>
<dbReference type="EMBL" id="QGGQ01000010">
    <property type="protein sequence ID" value="PWK21658.1"/>
    <property type="molecule type" value="Genomic_DNA"/>
</dbReference>
<dbReference type="AlphaFoldDB" id="A0A316DW29"/>
<dbReference type="Gene3D" id="2.180.10.10">
    <property type="entry name" value="RHS repeat-associated core"/>
    <property type="match status" value="1"/>
</dbReference>